<gene>
    <name evidence="1" type="ORF">IMCC3317_40490</name>
</gene>
<dbReference type="Proteomes" id="UP000464657">
    <property type="component" value="Chromosome"/>
</dbReference>
<dbReference type="AlphaFoldDB" id="A0A7L4ZPV1"/>
<protein>
    <submittedName>
        <fullName evidence="1">Uncharacterized protein</fullName>
    </submittedName>
</protein>
<reference evidence="1 2" key="1">
    <citation type="journal article" date="2013" name="Int. J. Syst. Evol. Microbiol.">
        <title>Kordia antarctica sp. nov., isolated from Antarctic seawater.</title>
        <authorList>
            <person name="Baek K."/>
            <person name="Choi A."/>
            <person name="Kang I."/>
            <person name="Lee K."/>
            <person name="Cho J.C."/>
        </authorList>
    </citation>
    <scope>NUCLEOTIDE SEQUENCE [LARGE SCALE GENOMIC DNA]</scope>
    <source>
        <strain evidence="1 2">IMCC3317</strain>
    </source>
</reference>
<accession>A0A7L4ZPV1</accession>
<evidence type="ECO:0000313" key="1">
    <source>
        <dbReference type="EMBL" id="QHI38655.1"/>
    </source>
</evidence>
<sequence>MCIRQFEIKQVKAPFLSKPHYSISGLDQLGLNLTSERIFDLILPGLNNVTQRIRYYSFYCWFFDWYASDIGNTSAKVQNTYLRRAEFLAALVAAHRNNGGVPGITKAKAIYEKSSDVIELVLGTQEGSTSEGSYWKNSRGILGQYYINSIKQLGILRDQGDNAGLYVRTHFEHDYKVSGKQLAEAFRNNISSRESLFIDCVKNNSICKDSLEELSNFFDLTQVPKNSDEEKLLWQLLTGVDKPKENEESFLRKSTVDLLLRDIDSLETEEKYNQLSVPLKIYNEKLNEDSDSTSKLWYFFMLEQFWSVACTGCLNAILSIIEDKAGNSWFDETTLIKHTVEEITQIFNSKNVNTDNQLFFDGTIIDYRIDKLVDLSKKEKNPYLKILWAICAIQKLYIDNRSNRDVLLKVSQQYKIHTPSSFLNTLTDFDKKQSLVIEDFLYYFITRYVLNRHHFVALRKLNSTQNTAKFYREEGMIRYISSFLYDYSSPRIHTLYDFLSDLNVIDKKNKSITSSGRQKLKDLV</sequence>
<keyword evidence="2" id="KW-1185">Reference proteome</keyword>
<evidence type="ECO:0000313" key="2">
    <source>
        <dbReference type="Proteomes" id="UP000464657"/>
    </source>
</evidence>
<organism evidence="1 2">
    <name type="scientific">Kordia antarctica</name>
    <dbReference type="NCBI Taxonomy" id="1218801"/>
    <lineage>
        <taxon>Bacteria</taxon>
        <taxon>Pseudomonadati</taxon>
        <taxon>Bacteroidota</taxon>
        <taxon>Flavobacteriia</taxon>
        <taxon>Flavobacteriales</taxon>
        <taxon>Flavobacteriaceae</taxon>
        <taxon>Kordia</taxon>
    </lineage>
</organism>
<dbReference type="KEGG" id="kan:IMCC3317_40490"/>
<proteinExistence type="predicted"/>
<name>A0A7L4ZPV1_9FLAO</name>
<dbReference type="EMBL" id="CP019288">
    <property type="protein sequence ID" value="QHI38655.1"/>
    <property type="molecule type" value="Genomic_DNA"/>
</dbReference>